<proteinExistence type="predicted"/>
<sequence>MVSEYRRGASRDHPDLASGIGHLGDDSTADAVNAPADILDAIRTSWLFYRFVDLLPKSCGLDPFFRRMSDWFVSDTSHPSYITRDINYHLMESAMDWMNEAFGASRQVSMYIYHCLEDYASYQGVLPRSLQHLSDFRRYQLMTKYHDWFWWDDPARRWLMELLLRAVGDPKMTRDETTMALDQLGRMATTFSLDSNPQRREKDVVDADPTRFKSIGEDLLLQVFATLDMLSHSDHITTTHFLACYSILNRYWIRMKQEWPDKWPGWHQPTSFIQGLTEWVASSPEHAKISRVTKCTLLLDSVVHQTDALYSPLANSGDLVLDFAKMLDKTIHQWGIGPSLVNVGGSEGTPWRDVYQKVIEICVEVPEKMFLIEGPEVVE</sequence>
<gene>
    <name evidence="1" type="ORF">VNI00_012220</name>
</gene>
<accession>A0AAW0C7D5</accession>
<evidence type="ECO:0000313" key="2">
    <source>
        <dbReference type="Proteomes" id="UP001383192"/>
    </source>
</evidence>
<dbReference type="EMBL" id="JAYKXP010000056">
    <property type="protein sequence ID" value="KAK7034589.1"/>
    <property type="molecule type" value="Genomic_DNA"/>
</dbReference>
<dbReference type="AlphaFoldDB" id="A0AAW0C7D5"/>
<name>A0AAW0C7D5_9AGAR</name>
<evidence type="ECO:0000313" key="1">
    <source>
        <dbReference type="EMBL" id="KAK7034589.1"/>
    </source>
</evidence>
<dbReference type="Proteomes" id="UP001383192">
    <property type="component" value="Unassembled WGS sequence"/>
</dbReference>
<keyword evidence="2" id="KW-1185">Reference proteome</keyword>
<comment type="caution">
    <text evidence="1">The sequence shown here is derived from an EMBL/GenBank/DDBJ whole genome shotgun (WGS) entry which is preliminary data.</text>
</comment>
<reference evidence="1 2" key="1">
    <citation type="submission" date="2024-01" db="EMBL/GenBank/DDBJ databases">
        <title>A draft genome for a cacao thread blight-causing isolate of Paramarasmius palmivorus.</title>
        <authorList>
            <person name="Baruah I.K."/>
            <person name="Bukari Y."/>
            <person name="Amoako-Attah I."/>
            <person name="Meinhardt L.W."/>
            <person name="Bailey B.A."/>
            <person name="Cohen S.P."/>
        </authorList>
    </citation>
    <scope>NUCLEOTIDE SEQUENCE [LARGE SCALE GENOMIC DNA]</scope>
    <source>
        <strain evidence="1 2">GH-12</strain>
    </source>
</reference>
<organism evidence="1 2">
    <name type="scientific">Paramarasmius palmivorus</name>
    <dbReference type="NCBI Taxonomy" id="297713"/>
    <lineage>
        <taxon>Eukaryota</taxon>
        <taxon>Fungi</taxon>
        <taxon>Dikarya</taxon>
        <taxon>Basidiomycota</taxon>
        <taxon>Agaricomycotina</taxon>
        <taxon>Agaricomycetes</taxon>
        <taxon>Agaricomycetidae</taxon>
        <taxon>Agaricales</taxon>
        <taxon>Marasmiineae</taxon>
        <taxon>Marasmiaceae</taxon>
        <taxon>Paramarasmius</taxon>
    </lineage>
</organism>
<protein>
    <submittedName>
        <fullName evidence="1">Uncharacterized protein</fullName>
    </submittedName>
</protein>